<evidence type="ECO:0000313" key="2">
    <source>
        <dbReference type="Proteomes" id="UP001221757"/>
    </source>
</evidence>
<dbReference type="Proteomes" id="UP001221757">
    <property type="component" value="Unassembled WGS sequence"/>
</dbReference>
<name>A0AAD7C354_MYCRO</name>
<reference evidence="1" key="1">
    <citation type="submission" date="2023-03" db="EMBL/GenBank/DDBJ databases">
        <title>Massive genome expansion in bonnet fungi (Mycena s.s.) driven by repeated elements and novel gene families across ecological guilds.</title>
        <authorList>
            <consortium name="Lawrence Berkeley National Laboratory"/>
            <person name="Harder C.B."/>
            <person name="Miyauchi S."/>
            <person name="Viragh M."/>
            <person name="Kuo A."/>
            <person name="Thoen E."/>
            <person name="Andreopoulos B."/>
            <person name="Lu D."/>
            <person name="Skrede I."/>
            <person name="Drula E."/>
            <person name="Henrissat B."/>
            <person name="Morin E."/>
            <person name="Kohler A."/>
            <person name="Barry K."/>
            <person name="LaButti K."/>
            <person name="Morin E."/>
            <person name="Salamov A."/>
            <person name="Lipzen A."/>
            <person name="Mereny Z."/>
            <person name="Hegedus B."/>
            <person name="Baldrian P."/>
            <person name="Stursova M."/>
            <person name="Weitz H."/>
            <person name="Taylor A."/>
            <person name="Grigoriev I.V."/>
            <person name="Nagy L.G."/>
            <person name="Martin F."/>
            <person name="Kauserud H."/>
        </authorList>
    </citation>
    <scope>NUCLEOTIDE SEQUENCE</scope>
    <source>
        <strain evidence="1">CBHHK067</strain>
    </source>
</reference>
<protein>
    <submittedName>
        <fullName evidence="1">Uncharacterized protein</fullName>
    </submittedName>
</protein>
<dbReference type="AlphaFoldDB" id="A0AAD7C354"/>
<accession>A0AAD7C354</accession>
<organism evidence="1 2">
    <name type="scientific">Mycena rosella</name>
    <name type="common">Pink bonnet</name>
    <name type="synonym">Agaricus rosellus</name>
    <dbReference type="NCBI Taxonomy" id="1033263"/>
    <lineage>
        <taxon>Eukaryota</taxon>
        <taxon>Fungi</taxon>
        <taxon>Dikarya</taxon>
        <taxon>Basidiomycota</taxon>
        <taxon>Agaricomycotina</taxon>
        <taxon>Agaricomycetes</taxon>
        <taxon>Agaricomycetidae</taxon>
        <taxon>Agaricales</taxon>
        <taxon>Marasmiineae</taxon>
        <taxon>Mycenaceae</taxon>
        <taxon>Mycena</taxon>
    </lineage>
</organism>
<proteinExistence type="predicted"/>
<comment type="caution">
    <text evidence="1">The sequence shown here is derived from an EMBL/GenBank/DDBJ whole genome shotgun (WGS) entry which is preliminary data.</text>
</comment>
<evidence type="ECO:0000313" key="1">
    <source>
        <dbReference type="EMBL" id="KAJ7637834.1"/>
    </source>
</evidence>
<sequence length="150" mass="16859">MSFRMMCKYLVRLQPAVHEAWCPWNTSPLDSDGILQGVANNLVLTMSQFTLSRMEWTEISLLLAAATDYRYSSGHNSTAMVMKDSFTRAHCNLVKSAPNRAVGSMPICRINQAKLPTNMTNQQCSRRRWLLLDVVFFRKGVGTGGGDFGY</sequence>
<keyword evidence="2" id="KW-1185">Reference proteome</keyword>
<gene>
    <name evidence="1" type="ORF">B0H17DRAFT_1149324</name>
</gene>
<dbReference type="EMBL" id="JARKIE010000448">
    <property type="protein sequence ID" value="KAJ7637834.1"/>
    <property type="molecule type" value="Genomic_DNA"/>
</dbReference>